<evidence type="ECO:0000256" key="1">
    <source>
        <dbReference type="SAM" id="SignalP"/>
    </source>
</evidence>
<dbReference type="Gene3D" id="3.40.420.10">
    <property type="entry name" value="Ricin (A subunit), domain 1"/>
    <property type="match status" value="1"/>
</dbReference>
<dbReference type="RefSeq" id="WP_084598368.1">
    <property type="nucleotide sequence ID" value="NZ_JACHDE010000031.1"/>
</dbReference>
<dbReference type="SUPFAM" id="SSF56371">
    <property type="entry name" value="Ribosome inactivating proteins (RIP)"/>
    <property type="match status" value="1"/>
</dbReference>
<dbReference type="GO" id="GO:0017148">
    <property type="term" value="P:negative regulation of translation"/>
    <property type="evidence" value="ECO:0007669"/>
    <property type="project" value="InterPro"/>
</dbReference>
<dbReference type="AlphaFoldDB" id="A0A7W8P5C0"/>
<dbReference type="InterPro" id="IPR036041">
    <property type="entry name" value="Ribosome-inact_prot_sf"/>
</dbReference>
<reference evidence="2 3" key="1">
    <citation type="submission" date="2020-08" db="EMBL/GenBank/DDBJ databases">
        <title>Genomic Encyclopedia of Type Strains, Phase IV (KMG-V): Genome sequencing to study the core and pangenomes of soil and plant-associated prokaryotes.</title>
        <authorList>
            <person name="Whitman W."/>
        </authorList>
    </citation>
    <scope>NUCLEOTIDE SEQUENCE [LARGE SCALE GENOMIC DNA]</scope>
    <source>
        <strain evidence="2 3">JPY162</strain>
    </source>
</reference>
<dbReference type="Pfam" id="PF00161">
    <property type="entry name" value="RIP"/>
    <property type="match status" value="1"/>
</dbReference>
<organism evidence="2 3">
    <name type="scientific">Paraburkholderia youngii</name>
    <dbReference type="NCBI Taxonomy" id="2782701"/>
    <lineage>
        <taxon>Bacteria</taxon>
        <taxon>Pseudomonadati</taxon>
        <taxon>Pseudomonadota</taxon>
        <taxon>Betaproteobacteria</taxon>
        <taxon>Burkholderiales</taxon>
        <taxon>Burkholderiaceae</taxon>
        <taxon>Paraburkholderia</taxon>
    </lineage>
</organism>
<dbReference type="InterPro" id="IPR001574">
    <property type="entry name" value="Ribosome_inactivat_prot"/>
</dbReference>
<dbReference type="EMBL" id="JACHDE010000031">
    <property type="protein sequence ID" value="MBB5405299.1"/>
    <property type="molecule type" value="Genomic_DNA"/>
</dbReference>
<protein>
    <submittedName>
        <fullName evidence="2">Shiga toxin subunit A</fullName>
    </submittedName>
</protein>
<feature type="chain" id="PRO_5030691441" evidence="1">
    <location>
        <begin position="23"/>
        <end position="310"/>
    </location>
</feature>
<name>A0A7W8P5C0_9BURK</name>
<accession>A0A7W8P5C0</accession>
<dbReference type="GO" id="GO:0030598">
    <property type="term" value="F:rRNA N-glycosylase activity"/>
    <property type="evidence" value="ECO:0007669"/>
    <property type="project" value="InterPro"/>
</dbReference>
<gene>
    <name evidence="2" type="ORF">HDG41_007395</name>
</gene>
<dbReference type="Proteomes" id="UP000592820">
    <property type="component" value="Unassembled WGS sequence"/>
</dbReference>
<keyword evidence="1" id="KW-0732">Signal</keyword>
<sequence length="310" mass="34120">MKKFMKAILILWCFSTCSFLYAAEFRVDFSSPQKYVQSLGAIRTAMGDAMSLANIPGNKILYQLRPDASNIVEGITIEIIGVGPNDPSSNTDVRFVMNPSDLYLTGFIVARIFYRFSDFSDTASGRVQVNAPRRLADFTVNMTGDSSYLSLARSAGVSADRTDLSIDRYSLMKGYRNLMNHVSSTSTINGAEARALLSYATVLSEAVRFRSIQGSFASTALGDDAFTPYRLSLEDSNRTTRWDRLSDEIRKVQYGAIKIATHGVAPILLTNVRDVFGMTTSTGKKIVSKTPSLPYNDCVQGNIGRCNMGF</sequence>
<feature type="signal peptide" evidence="1">
    <location>
        <begin position="1"/>
        <end position="22"/>
    </location>
</feature>
<comment type="caution">
    <text evidence="2">The sequence shown here is derived from an EMBL/GenBank/DDBJ whole genome shotgun (WGS) entry which is preliminary data.</text>
</comment>
<proteinExistence type="predicted"/>
<dbReference type="InterPro" id="IPR016138">
    <property type="entry name" value="Ribosome_inactivat_prot_sub1"/>
</dbReference>
<evidence type="ECO:0000313" key="3">
    <source>
        <dbReference type="Proteomes" id="UP000592820"/>
    </source>
</evidence>
<evidence type="ECO:0000313" key="2">
    <source>
        <dbReference type="EMBL" id="MBB5405299.1"/>
    </source>
</evidence>